<evidence type="ECO:0000256" key="2">
    <source>
        <dbReference type="ARBA" id="ARBA00009997"/>
    </source>
</evidence>
<keyword evidence="6" id="KW-0460">Magnesium</keyword>
<dbReference type="OrthoDB" id="4913at2"/>
<accession>A0A0K9YP15</accession>
<evidence type="ECO:0000256" key="6">
    <source>
        <dbReference type="ARBA" id="ARBA00022842"/>
    </source>
</evidence>
<dbReference type="Gene3D" id="3.90.1560.10">
    <property type="entry name" value="ComB-like"/>
    <property type="match status" value="1"/>
</dbReference>
<evidence type="ECO:0000256" key="7">
    <source>
        <dbReference type="ARBA" id="ARBA00033711"/>
    </source>
</evidence>
<comment type="similarity">
    <text evidence="2">Belongs to the ComB family.</text>
</comment>
<gene>
    <name evidence="8" type="ORF">ADS79_15720</name>
</gene>
<dbReference type="PANTHER" id="PTHR37311">
    <property type="entry name" value="2-PHOSPHOSULFOLACTATE PHOSPHATASE-RELATED"/>
    <property type="match status" value="1"/>
</dbReference>
<dbReference type="Proteomes" id="UP000036834">
    <property type="component" value="Unassembled WGS sequence"/>
</dbReference>
<sequence>MGTSNHFNRKAWKLLIHKDLFKQAAFTARFEWGYEGVELVGRGSSIIVIVDVLSFSTCVDVVIGREGIVYPYRVKDDTAARFAEQKGALLAGSRGERISLSPAALQTIPLNSRIVLPSPNGSTCTVLAKEHKATVIAGCLRNASAVASFVRAHKGTVTIIACGERWPSGALRPAIEDIIAAGAILHELGEHILSPEAQMAVAAYTSARNDLAHLLLQSGSGQELIHRGYPEDVHVAALHNVSENVPVLNDDMAYEAASWDKL</sequence>
<comment type="catalytic activity">
    <reaction evidence="7">
        <text>(2R)-O-phospho-3-sulfolactate + H2O = (2R)-3-sulfolactate + phosphate</text>
        <dbReference type="Rhea" id="RHEA:23416"/>
        <dbReference type="ChEBI" id="CHEBI:15377"/>
        <dbReference type="ChEBI" id="CHEBI:15597"/>
        <dbReference type="ChEBI" id="CHEBI:43474"/>
        <dbReference type="ChEBI" id="CHEBI:58738"/>
        <dbReference type="EC" id="3.1.3.71"/>
    </reaction>
</comment>
<organism evidence="8 9">
    <name type="scientific">Brevibacillus reuszeri</name>
    <dbReference type="NCBI Taxonomy" id="54915"/>
    <lineage>
        <taxon>Bacteria</taxon>
        <taxon>Bacillati</taxon>
        <taxon>Bacillota</taxon>
        <taxon>Bacilli</taxon>
        <taxon>Bacillales</taxon>
        <taxon>Paenibacillaceae</taxon>
        <taxon>Brevibacillus</taxon>
    </lineage>
</organism>
<dbReference type="GO" id="GO:0050532">
    <property type="term" value="F:2-phosphosulfolactate phosphatase activity"/>
    <property type="evidence" value="ECO:0007669"/>
    <property type="project" value="UniProtKB-EC"/>
</dbReference>
<evidence type="ECO:0000256" key="3">
    <source>
        <dbReference type="ARBA" id="ARBA00012953"/>
    </source>
</evidence>
<keyword evidence="5 8" id="KW-0378">Hydrolase</keyword>
<name>A0A0K9YP15_9BACL</name>
<proteinExistence type="inferred from homology"/>
<dbReference type="SUPFAM" id="SSF142823">
    <property type="entry name" value="ComB-like"/>
    <property type="match status" value="1"/>
</dbReference>
<evidence type="ECO:0000256" key="5">
    <source>
        <dbReference type="ARBA" id="ARBA00022801"/>
    </source>
</evidence>
<evidence type="ECO:0000256" key="1">
    <source>
        <dbReference type="ARBA" id="ARBA00001946"/>
    </source>
</evidence>
<dbReference type="Pfam" id="PF04029">
    <property type="entry name" value="2-ph_phosp"/>
    <property type="match status" value="1"/>
</dbReference>
<comment type="cofactor">
    <cofactor evidence="1">
        <name>Mg(2+)</name>
        <dbReference type="ChEBI" id="CHEBI:18420"/>
    </cofactor>
</comment>
<dbReference type="PATRIC" id="fig|54915.3.peg.2159"/>
<dbReference type="InterPro" id="IPR005238">
    <property type="entry name" value="ComB-like"/>
</dbReference>
<dbReference type="EC" id="3.1.3.71" evidence="3"/>
<dbReference type="InterPro" id="IPR036702">
    <property type="entry name" value="ComB-like_sf"/>
</dbReference>
<dbReference type="AlphaFoldDB" id="A0A0K9YP15"/>
<comment type="caution">
    <text evidence="8">The sequence shown here is derived from an EMBL/GenBank/DDBJ whole genome shotgun (WGS) entry which is preliminary data.</text>
</comment>
<dbReference type="PANTHER" id="PTHR37311:SF1">
    <property type="entry name" value="2-PHOSPHOSULFOLACTATE PHOSPHATASE-RELATED"/>
    <property type="match status" value="1"/>
</dbReference>
<evidence type="ECO:0000313" key="9">
    <source>
        <dbReference type="Proteomes" id="UP000036834"/>
    </source>
</evidence>
<protein>
    <recommendedName>
        <fullName evidence="4">Probable 2-phosphosulfolactate phosphatase</fullName>
        <ecNumber evidence="3">3.1.3.71</ecNumber>
    </recommendedName>
</protein>
<dbReference type="GO" id="GO:0050545">
    <property type="term" value="F:sulfopyruvate decarboxylase activity"/>
    <property type="evidence" value="ECO:0007669"/>
    <property type="project" value="TreeGrafter"/>
</dbReference>
<dbReference type="GO" id="GO:0000287">
    <property type="term" value="F:magnesium ion binding"/>
    <property type="evidence" value="ECO:0007669"/>
    <property type="project" value="InterPro"/>
</dbReference>
<dbReference type="EMBL" id="LGIQ01000009">
    <property type="protein sequence ID" value="KNB70392.1"/>
    <property type="molecule type" value="Genomic_DNA"/>
</dbReference>
<evidence type="ECO:0000313" key="8">
    <source>
        <dbReference type="EMBL" id="KNB70392.1"/>
    </source>
</evidence>
<dbReference type="STRING" id="54915.ADS79_15720"/>
<evidence type="ECO:0000256" key="4">
    <source>
        <dbReference type="ARBA" id="ARBA00021948"/>
    </source>
</evidence>
<reference evidence="9" key="1">
    <citation type="submission" date="2015-07" db="EMBL/GenBank/DDBJ databases">
        <title>Genome sequencing project for genomic taxonomy and phylogenomics of Bacillus-like bacteria.</title>
        <authorList>
            <person name="Liu B."/>
            <person name="Wang J."/>
            <person name="Zhu Y."/>
            <person name="Liu G."/>
            <person name="Chen Q."/>
            <person name="Chen Z."/>
            <person name="Lan J."/>
            <person name="Che J."/>
            <person name="Ge C."/>
            <person name="Shi H."/>
            <person name="Pan Z."/>
            <person name="Liu X."/>
        </authorList>
    </citation>
    <scope>NUCLEOTIDE SEQUENCE [LARGE SCALE GENOMIC DNA]</scope>
    <source>
        <strain evidence="9">DSM 9887</strain>
    </source>
</reference>